<feature type="transmembrane region" description="Helical" evidence="1">
    <location>
        <begin position="134"/>
        <end position="155"/>
    </location>
</feature>
<name>A0ABY3ZVD5_9STAP</name>
<dbReference type="GO" id="GO:0016787">
    <property type="term" value="F:hydrolase activity"/>
    <property type="evidence" value="ECO:0007669"/>
    <property type="project" value="UniProtKB-KW"/>
</dbReference>
<sequence>MTGKTHIAFGVLIGTQYAIAQSQNISQFAAIIGTTALFSIIPDICHARSKLGRKIWPISILIRLLFGHRTVTHSIFFVILTSILLYVLQVEMIYIFSAIFGVLSHLFLDMLTPSGVTLFFPWQKKIRFPFKFKTGGIIDLSLATTFSIVTMYIVYNEIVHRTIFWIK</sequence>
<dbReference type="RefSeq" id="WP_243366135.1">
    <property type="nucleotide sequence ID" value="NZ_CP094348.1"/>
</dbReference>
<keyword evidence="2" id="KW-0378">Hydrolase</keyword>
<dbReference type="InterPro" id="IPR007404">
    <property type="entry name" value="YdjM-like"/>
</dbReference>
<dbReference type="PANTHER" id="PTHR35531:SF1">
    <property type="entry name" value="INNER MEMBRANE PROTEIN YBCI-RELATED"/>
    <property type="match status" value="1"/>
</dbReference>
<keyword evidence="1" id="KW-0812">Transmembrane</keyword>
<keyword evidence="1" id="KW-0472">Membrane</keyword>
<keyword evidence="3" id="KW-1185">Reference proteome</keyword>
<proteinExistence type="predicted"/>
<dbReference type="Pfam" id="PF04307">
    <property type="entry name" value="YdjM"/>
    <property type="match status" value="1"/>
</dbReference>
<dbReference type="PANTHER" id="PTHR35531">
    <property type="entry name" value="INNER MEMBRANE PROTEIN YBCI-RELATED"/>
    <property type="match status" value="1"/>
</dbReference>
<reference evidence="2" key="2">
    <citation type="submission" date="2022-04" db="EMBL/GenBank/DDBJ databases">
        <title>Antimicrobial genetic elements in methicillin-resistant Macrococcus armenti.</title>
        <authorList>
            <person name="Keller J.E."/>
            <person name="Schwendener S."/>
            <person name="Pantucek R."/>
            <person name="Perreten V."/>
        </authorList>
    </citation>
    <scope>NUCLEOTIDE SEQUENCE</scope>
    <source>
        <strain evidence="2">CCM 2609</strain>
    </source>
</reference>
<gene>
    <name evidence="2" type="ORF">MRZ06_01875</name>
</gene>
<dbReference type="Proteomes" id="UP000830343">
    <property type="component" value="Chromosome"/>
</dbReference>
<dbReference type="PIRSF" id="PIRSF030780">
    <property type="entry name" value="Md_memb_hyd_prd"/>
    <property type="match status" value="1"/>
</dbReference>
<keyword evidence="1" id="KW-1133">Transmembrane helix</keyword>
<evidence type="ECO:0000313" key="3">
    <source>
        <dbReference type="Proteomes" id="UP000830343"/>
    </source>
</evidence>
<evidence type="ECO:0000313" key="2">
    <source>
        <dbReference type="EMBL" id="UOB20860.1"/>
    </source>
</evidence>
<protein>
    <submittedName>
        <fullName evidence="2">Metal-dependent hydrolase</fullName>
    </submittedName>
</protein>
<organism evidence="2 3">
    <name type="scientific">Macrococcus armenti</name>
    <dbReference type="NCBI Taxonomy" id="2875764"/>
    <lineage>
        <taxon>Bacteria</taxon>
        <taxon>Bacillati</taxon>
        <taxon>Bacillota</taxon>
        <taxon>Bacilli</taxon>
        <taxon>Bacillales</taxon>
        <taxon>Staphylococcaceae</taxon>
        <taxon>Macrococcus</taxon>
    </lineage>
</organism>
<dbReference type="InterPro" id="IPR016956">
    <property type="entry name" value="YdjM"/>
</dbReference>
<dbReference type="EMBL" id="CP094348">
    <property type="protein sequence ID" value="UOB20860.1"/>
    <property type="molecule type" value="Genomic_DNA"/>
</dbReference>
<reference evidence="2" key="1">
    <citation type="submission" date="2022-03" db="EMBL/GenBank/DDBJ databases">
        <authorList>
            <person name="Vrbovska V."/>
            <person name="Kovarovic V."/>
            <person name="Botka T."/>
            <person name="Pantucek R."/>
        </authorList>
    </citation>
    <scope>NUCLEOTIDE SEQUENCE</scope>
    <source>
        <strain evidence="2">CCM 2609</strain>
    </source>
</reference>
<feature type="transmembrane region" description="Helical" evidence="1">
    <location>
        <begin position="70"/>
        <end position="88"/>
    </location>
</feature>
<evidence type="ECO:0000256" key="1">
    <source>
        <dbReference type="SAM" id="Phobius"/>
    </source>
</evidence>
<accession>A0ABY3ZVD5</accession>
<feature type="transmembrane region" description="Helical" evidence="1">
    <location>
        <begin position="94"/>
        <end position="122"/>
    </location>
</feature>